<feature type="compositionally biased region" description="Gly residues" evidence="2">
    <location>
        <begin position="135"/>
        <end position="157"/>
    </location>
</feature>
<sequence length="1333" mass="139838">MSTPAPIRVLRGTDLLDLNFGFVGLKFDDRPGSRRLIRADPQQDGLLVVTLGPQHVAEHALLEEGTDPDPRDVPVGSLVSGRSVLVFEVGAQDVVGYSEAGLLAAMRALPLRVVDAAREADPAVAVVAVRPPGVGAGGGAGGGAAEETGGETGGGAEGDPTVRALALVRLLRTTAQLTARYGVDATLAAAAGAEPAVTGTASGGEASDAAPGPRTPENPLADPTRPRTGIELPYRLLLSPPRQARWIHRDAVDEPGPGERVALWHTRLSGGTVRAVWNRDRDPGTPAPEVTRLPLTPGDRTDLVELTARDGLSTVEGKPFTPVPVRARTLMLSALGGWLESVGQWPERPAGIDLSDWRQHTTLGRDHYVRVMHEGYLCPFGHRAAVVQVTERKFKDPRTAFLFQRFYVLVRQPLRTYDPGRPLPRDGDPAADLTNLLFPFTSVRLDTLVTPNLVHLPDPPTSTWFFPATATEEPFLFKATAVDHQGRVVEFRTPLLFVPEHLSRGEQLAEVLAEYNRRSQPPAPAPDGSRAAAVTDPSPFTSAALLGQSVALAPPVTPDDTSVDVAHLVWGAAAPPALAVPDPAHPAPGEAHFIPQLSWATAAVPAVGALTGDATATVPVTYAKRYALSGFAAVTQGARKGNPGEVFLSLLHTGGPALAMDFDSRRDRSGALVAPSFDVAGLSRATGPVSGTGPVATALDRIAGGEFDPADFFGTLGIDFLGVLSLADVIRHILPGDPLPALHVPNFITQTVSSVTGFLGDLRRVRDLADNAAPGLPPAARQVADTARRLAELVAAYLAEHLSHPSLPTAAPPGSDGGAPAEPGPAGAPPRAGPTGDPTAGPAGDRAGGPAAGPAGGPTVGAGPPVAGAPPAGPPPPRATPATGPPSLPVTPVTPATDPPVTLQQIDDAFAAFSTALTNLLTALPTTADPGLRTLLTRVREQVDTWTTAAGQLPSLRDALQQAARGLKLPETVSTRIEWSPQIKPWPDTGDPVFVPHTEGTRTVGRLSLVVDLRGSLRPDVSSGADVTCSLEKFDLVLIPSFQAMRLTFDRVRFRMRAGEKPDIDVGFRKVEFIGPLSFVETLRQLIPIDGFSDPPGIQVTSTGITARYGIPLPSLAIGVFSLENIRLDAYLDLPFIGRPLEIGFSFCSRQAPFRLTVSLLGGGGFFGIVITPKQVAVLEAALEFGAAVSMNLGVASGSLSVMAGIYFRLELATSECRITGYFRARGEVDVLGIVSASIELLLELTYDSGSGTVYGRARITISVHIGFWSQSVTIECEKRFVGAGHSPSPLAAADDAVRPPTFAQMMAPYPDPVTGLPRDPVDEYCTAFAEVS</sequence>
<proteinExistence type="predicted"/>
<accession>A0A5N5WDA6</accession>
<keyword evidence="1" id="KW-0945">Host-virus interaction</keyword>
<dbReference type="PANTHER" id="PTHR13037">
    <property type="entry name" value="FORMIN"/>
    <property type="match status" value="1"/>
</dbReference>
<gene>
    <name evidence="3" type="ORF">FRZ00_07385</name>
</gene>
<evidence type="ECO:0000256" key="2">
    <source>
        <dbReference type="SAM" id="MobiDB-lite"/>
    </source>
</evidence>
<comment type="caution">
    <text evidence="3">The sequence shown here is derived from an EMBL/GenBank/DDBJ whole genome shotgun (WGS) entry which is preliminary data.</text>
</comment>
<feature type="compositionally biased region" description="Low complexity" evidence="2">
    <location>
        <begin position="808"/>
        <end position="821"/>
    </location>
</feature>
<evidence type="ECO:0000256" key="1">
    <source>
        <dbReference type="ARBA" id="ARBA00022581"/>
    </source>
</evidence>
<keyword evidence="4" id="KW-1185">Reference proteome</keyword>
<dbReference type="OrthoDB" id="516973at2"/>
<name>A0A5N5WDA6_STRMB</name>
<protein>
    <submittedName>
        <fullName evidence="3">Uncharacterized protein</fullName>
    </submittedName>
</protein>
<dbReference type="RefSeq" id="WP_152262892.1">
    <property type="nucleotide sequence ID" value="NZ_VOKX01000010.1"/>
</dbReference>
<feature type="region of interest" description="Disordered" evidence="2">
    <location>
        <begin position="805"/>
        <end position="901"/>
    </location>
</feature>
<feature type="compositionally biased region" description="Pro residues" evidence="2">
    <location>
        <begin position="867"/>
        <end position="889"/>
    </location>
</feature>
<organism evidence="3 4">
    <name type="scientific">Streptomyces mobaraensis</name>
    <name type="common">Streptoverticillium mobaraense</name>
    <dbReference type="NCBI Taxonomy" id="35621"/>
    <lineage>
        <taxon>Bacteria</taxon>
        <taxon>Bacillati</taxon>
        <taxon>Actinomycetota</taxon>
        <taxon>Actinomycetes</taxon>
        <taxon>Kitasatosporales</taxon>
        <taxon>Streptomycetaceae</taxon>
        <taxon>Streptomyces</taxon>
    </lineage>
</organism>
<dbReference type="EMBL" id="VOKX01000010">
    <property type="protein sequence ID" value="KAB7849238.1"/>
    <property type="molecule type" value="Genomic_DNA"/>
</dbReference>
<feature type="region of interest" description="Disordered" evidence="2">
    <location>
        <begin position="135"/>
        <end position="158"/>
    </location>
</feature>
<feature type="compositionally biased region" description="Low complexity" evidence="2">
    <location>
        <begin position="833"/>
        <end position="845"/>
    </location>
</feature>
<feature type="region of interest" description="Disordered" evidence="2">
    <location>
        <begin position="194"/>
        <end position="227"/>
    </location>
</feature>
<evidence type="ECO:0000313" key="4">
    <source>
        <dbReference type="Proteomes" id="UP000327000"/>
    </source>
</evidence>
<feature type="compositionally biased region" description="Pro residues" evidence="2">
    <location>
        <begin position="822"/>
        <end position="832"/>
    </location>
</feature>
<reference evidence="3 4" key="1">
    <citation type="journal article" date="2019" name="Microb. Cell Fact.">
        <title>Exploring novel herbicidin analogues by transcriptional regulator overexpression and MS/MS molecular networking.</title>
        <authorList>
            <person name="Shi Y."/>
            <person name="Gu R."/>
            <person name="Li Y."/>
            <person name="Wang X."/>
            <person name="Ren W."/>
            <person name="Li X."/>
            <person name="Wang L."/>
            <person name="Xie Y."/>
            <person name="Hong B."/>
        </authorList>
    </citation>
    <scope>NUCLEOTIDE SEQUENCE [LARGE SCALE GENOMIC DNA]</scope>
    <source>
        <strain evidence="3 4">US-43</strain>
    </source>
</reference>
<evidence type="ECO:0000313" key="3">
    <source>
        <dbReference type="EMBL" id="KAB7849238.1"/>
    </source>
</evidence>
<feature type="compositionally biased region" description="Gly residues" evidence="2">
    <location>
        <begin position="846"/>
        <end position="860"/>
    </location>
</feature>
<feature type="compositionally biased region" description="Low complexity" evidence="2">
    <location>
        <begin position="890"/>
        <end position="901"/>
    </location>
</feature>
<dbReference type="Proteomes" id="UP000327000">
    <property type="component" value="Unassembled WGS sequence"/>
</dbReference>
<dbReference type="PANTHER" id="PTHR13037:SF24">
    <property type="entry name" value="POLYCOMB PROTEIN PCL-RELATED"/>
    <property type="match status" value="1"/>
</dbReference>